<evidence type="ECO:0000313" key="1">
    <source>
        <dbReference type="EMBL" id="PQB04913.1"/>
    </source>
</evidence>
<dbReference type="AlphaFoldDB" id="A0A2S7KQS1"/>
<organism evidence="1 2">
    <name type="scientific">Aureitalea marina</name>
    <dbReference type="NCBI Taxonomy" id="930804"/>
    <lineage>
        <taxon>Bacteria</taxon>
        <taxon>Pseudomonadati</taxon>
        <taxon>Bacteroidota</taxon>
        <taxon>Flavobacteriia</taxon>
        <taxon>Flavobacteriales</taxon>
        <taxon>Flavobacteriaceae</taxon>
        <taxon>Aureitalea</taxon>
    </lineage>
</organism>
<dbReference type="Proteomes" id="UP000239800">
    <property type="component" value="Unassembled WGS sequence"/>
</dbReference>
<sequence length="222" mass="25530">MGLAQDDNPIDANNAIVIQNLSAIGAGGQNLGGTSMVISPARNISGSVHLFESWTNTGVLEVTTGESTRFLIRNINFNLYRKVFESKVSEDTIFTFDNKSLERAYINGREFKEYYFPVERGSTYFEVIYENSDFSLLKYHYLTFTEGSDNPMVNRPSKYEQQSTYYLRKKNSFKVFRMRKKDVVTLVGDKEGQLMEFVDKYDLSFKRELDVKRMLDAVLGTE</sequence>
<reference evidence="1 2" key="1">
    <citation type="submission" date="2016-11" db="EMBL/GenBank/DDBJ databases">
        <title>Trade-off between light-utilization and light-protection in marine flavobacteria.</title>
        <authorList>
            <person name="Kumagai Y."/>
        </authorList>
    </citation>
    <scope>NUCLEOTIDE SEQUENCE [LARGE SCALE GENOMIC DNA]</scope>
    <source>
        <strain evidence="1 2">NBRC 107741</strain>
    </source>
</reference>
<comment type="caution">
    <text evidence="1">The sequence shown here is derived from an EMBL/GenBank/DDBJ whole genome shotgun (WGS) entry which is preliminary data.</text>
</comment>
<dbReference type="EMBL" id="MQUB01000001">
    <property type="protein sequence ID" value="PQB04913.1"/>
    <property type="molecule type" value="Genomic_DNA"/>
</dbReference>
<gene>
    <name evidence="1" type="ORF">BST85_08445</name>
</gene>
<keyword evidence="2" id="KW-1185">Reference proteome</keyword>
<proteinExistence type="predicted"/>
<name>A0A2S7KQS1_9FLAO</name>
<protein>
    <submittedName>
        <fullName evidence="1">Uncharacterized protein</fullName>
    </submittedName>
</protein>
<evidence type="ECO:0000313" key="2">
    <source>
        <dbReference type="Proteomes" id="UP000239800"/>
    </source>
</evidence>
<accession>A0A2S7KQS1</accession>